<feature type="transmembrane region" description="Helical" evidence="1">
    <location>
        <begin position="57"/>
        <end position="76"/>
    </location>
</feature>
<keyword evidence="1" id="KW-0472">Membrane</keyword>
<name>A0A7S8HGC9_9BACI</name>
<evidence type="ECO:0000256" key="1">
    <source>
        <dbReference type="SAM" id="Phobius"/>
    </source>
</evidence>
<proteinExistence type="predicted"/>
<dbReference type="KEGG" id="mcui:G8O30_12860"/>
<dbReference type="Proteomes" id="UP000593626">
    <property type="component" value="Chromosome"/>
</dbReference>
<evidence type="ECO:0000313" key="3">
    <source>
        <dbReference type="Proteomes" id="UP000593626"/>
    </source>
</evidence>
<organism evidence="2 3">
    <name type="scientific">Mangrovibacillus cuniculi</name>
    <dbReference type="NCBI Taxonomy" id="2593652"/>
    <lineage>
        <taxon>Bacteria</taxon>
        <taxon>Bacillati</taxon>
        <taxon>Bacillota</taxon>
        <taxon>Bacilli</taxon>
        <taxon>Bacillales</taxon>
        <taxon>Bacillaceae</taxon>
        <taxon>Mangrovibacillus</taxon>
    </lineage>
</organism>
<dbReference type="Pfam" id="PF17368">
    <property type="entry name" value="YwcE"/>
    <property type="match status" value="1"/>
</dbReference>
<keyword evidence="1" id="KW-1133">Transmembrane helix</keyword>
<gene>
    <name evidence="2" type="ORF">G8O30_12860</name>
</gene>
<evidence type="ECO:0000313" key="2">
    <source>
        <dbReference type="EMBL" id="QPC47783.1"/>
    </source>
</evidence>
<dbReference type="RefSeq" id="WP_239672460.1">
    <property type="nucleotide sequence ID" value="NZ_CP049742.1"/>
</dbReference>
<dbReference type="InterPro" id="IPR020185">
    <property type="entry name" value="Spore_morphogenesis_YwcE"/>
</dbReference>
<dbReference type="AlphaFoldDB" id="A0A7S8HGC9"/>
<protein>
    <submittedName>
        <fullName evidence="2">Spore gernimation protein</fullName>
    </submittedName>
</protein>
<feature type="transmembrane region" description="Helical" evidence="1">
    <location>
        <begin position="26"/>
        <end position="45"/>
    </location>
</feature>
<dbReference type="EMBL" id="CP049742">
    <property type="protein sequence ID" value="QPC47783.1"/>
    <property type="molecule type" value="Genomic_DNA"/>
</dbReference>
<accession>A0A7S8HGC9</accession>
<keyword evidence="1" id="KW-0812">Transmembrane</keyword>
<sequence>MDVFVLYLCIATATPLFMWKEHRKMAIIHIPFIIGLWVGFGYYLASEQITLMGHIGVWSMILINFIFAHVAAYVLYASPFLKKMKRSTQR</sequence>
<keyword evidence="3" id="KW-1185">Reference proteome</keyword>
<reference evidence="2 3" key="1">
    <citation type="submission" date="2019-07" db="EMBL/GenBank/DDBJ databases">
        <title>Genome sequence of 2 isolates from Red Sea Mangroves.</title>
        <authorList>
            <person name="Sefrji F."/>
            <person name="Michoud G."/>
            <person name="Merlino G."/>
            <person name="Daffonchio D."/>
        </authorList>
    </citation>
    <scope>NUCLEOTIDE SEQUENCE [LARGE SCALE GENOMIC DNA]</scope>
    <source>
        <strain evidence="2 3">R1DC41</strain>
    </source>
</reference>